<dbReference type="Proteomes" id="UP000011087">
    <property type="component" value="Unassembled WGS sequence"/>
</dbReference>
<reference evidence="4" key="3">
    <citation type="submission" date="2015-06" db="UniProtKB">
        <authorList>
            <consortium name="EnsemblProtists"/>
        </authorList>
    </citation>
    <scope>IDENTIFICATION</scope>
</reference>
<evidence type="ECO:0000313" key="5">
    <source>
        <dbReference type="Proteomes" id="UP000011087"/>
    </source>
</evidence>
<dbReference type="PaxDb" id="55529-EKX41539"/>
<evidence type="ECO:0000313" key="4">
    <source>
        <dbReference type="EnsemblProtists" id="EKX41539"/>
    </source>
</evidence>
<feature type="compositionally biased region" description="Low complexity" evidence="1">
    <location>
        <begin position="204"/>
        <end position="227"/>
    </location>
</feature>
<gene>
    <name evidence="3" type="ORF">GUITHDRAFT_112512</name>
</gene>
<dbReference type="RefSeq" id="XP_005828519.1">
    <property type="nucleotide sequence ID" value="XM_005828462.1"/>
</dbReference>
<accession>L1J056</accession>
<proteinExistence type="predicted"/>
<feature type="region of interest" description="Disordered" evidence="1">
    <location>
        <begin position="50"/>
        <end position="73"/>
    </location>
</feature>
<organism evidence="3">
    <name type="scientific">Guillardia theta (strain CCMP2712)</name>
    <name type="common">Cryptophyte</name>
    <dbReference type="NCBI Taxonomy" id="905079"/>
    <lineage>
        <taxon>Eukaryota</taxon>
        <taxon>Cryptophyceae</taxon>
        <taxon>Pyrenomonadales</taxon>
        <taxon>Geminigeraceae</taxon>
        <taxon>Guillardia</taxon>
    </lineage>
</organism>
<dbReference type="SUPFAM" id="SSF46934">
    <property type="entry name" value="UBA-like"/>
    <property type="match status" value="1"/>
</dbReference>
<dbReference type="EMBL" id="JH993023">
    <property type="protein sequence ID" value="EKX41539.1"/>
    <property type="molecule type" value="Genomic_DNA"/>
</dbReference>
<protein>
    <recommendedName>
        <fullName evidence="2">UBA domain-containing protein</fullName>
    </recommendedName>
</protein>
<dbReference type="SMART" id="SM00165">
    <property type="entry name" value="UBA"/>
    <property type="match status" value="1"/>
</dbReference>
<dbReference type="Pfam" id="PF22562">
    <property type="entry name" value="UBA_7"/>
    <property type="match status" value="1"/>
</dbReference>
<feature type="region of interest" description="Disordered" evidence="1">
    <location>
        <begin position="204"/>
        <end position="241"/>
    </location>
</feature>
<dbReference type="OrthoDB" id="10254930at2759"/>
<reference evidence="3 5" key="1">
    <citation type="journal article" date="2012" name="Nature">
        <title>Algal genomes reveal evolutionary mosaicism and the fate of nucleomorphs.</title>
        <authorList>
            <consortium name="DOE Joint Genome Institute"/>
            <person name="Curtis B.A."/>
            <person name="Tanifuji G."/>
            <person name="Burki F."/>
            <person name="Gruber A."/>
            <person name="Irimia M."/>
            <person name="Maruyama S."/>
            <person name="Arias M.C."/>
            <person name="Ball S.G."/>
            <person name="Gile G.H."/>
            <person name="Hirakawa Y."/>
            <person name="Hopkins J.F."/>
            <person name="Kuo A."/>
            <person name="Rensing S.A."/>
            <person name="Schmutz J."/>
            <person name="Symeonidi A."/>
            <person name="Elias M."/>
            <person name="Eveleigh R.J."/>
            <person name="Herman E.K."/>
            <person name="Klute M.J."/>
            <person name="Nakayama T."/>
            <person name="Obornik M."/>
            <person name="Reyes-Prieto A."/>
            <person name="Armbrust E.V."/>
            <person name="Aves S.J."/>
            <person name="Beiko R.G."/>
            <person name="Coutinho P."/>
            <person name="Dacks J.B."/>
            <person name="Durnford D.G."/>
            <person name="Fast N.M."/>
            <person name="Green B.R."/>
            <person name="Grisdale C.J."/>
            <person name="Hempel F."/>
            <person name="Henrissat B."/>
            <person name="Hoppner M.P."/>
            <person name="Ishida K."/>
            <person name="Kim E."/>
            <person name="Koreny L."/>
            <person name="Kroth P.G."/>
            <person name="Liu Y."/>
            <person name="Malik S.B."/>
            <person name="Maier U.G."/>
            <person name="McRose D."/>
            <person name="Mock T."/>
            <person name="Neilson J.A."/>
            <person name="Onodera N.T."/>
            <person name="Poole A.M."/>
            <person name="Pritham E.J."/>
            <person name="Richards T.A."/>
            <person name="Rocap G."/>
            <person name="Roy S.W."/>
            <person name="Sarai C."/>
            <person name="Schaack S."/>
            <person name="Shirato S."/>
            <person name="Slamovits C.H."/>
            <person name="Spencer D.F."/>
            <person name="Suzuki S."/>
            <person name="Worden A.Z."/>
            <person name="Zauner S."/>
            <person name="Barry K."/>
            <person name="Bell C."/>
            <person name="Bharti A.K."/>
            <person name="Crow J.A."/>
            <person name="Grimwood J."/>
            <person name="Kramer R."/>
            <person name="Lindquist E."/>
            <person name="Lucas S."/>
            <person name="Salamov A."/>
            <person name="McFadden G.I."/>
            <person name="Lane C.E."/>
            <person name="Keeling P.J."/>
            <person name="Gray M.W."/>
            <person name="Grigoriev I.V."/>
            <person name="Archibald J.M."/>
        </authorList>
    </citation>
    <scope>NUCLEOTIDE SEQUENCE</scope>
    <source>
        <strain evidence="3 5">CCMP2712</strain>
    </source>
</reference>
<feature type="domain" description="UBA" evidence="2">
    <location>
        <begin position="237"/>
        <end position="281"/>
    </location>
</feature>
<dbReference type="PROSITE" id="PS50030">
    <property type="entry name" value="UBA"/>
    <property type="match status" value="1"/>
</dbReference>
<evidence type="ECO:0000259" key="2">
    <source>
        <dbReference type="PROSITE" id="PS50030"/>
    </source>
</evidence>
<keyword evidence="5" id="KW-1185">Reference proteome</keyword>
<dbReference type="HOGENOM" id="CLU_533690_0_0_1"/>
<evidence type="ECO:0000256" key="1">
    <source>
        <dbReference type="SAM" id="MobiDB-lite"/>
    </source>
</evidence>
<dbReference type="InterPro" id="IPR009060">
    <property type="entry name" value="UBA-like_sf"/>
</dbReference>
<dbReference type="GeneID" id="17298092"/>
<name>L1J056_GUITC</name>
<evidence type="ECO:0000313" key="3">
    <source>
        <dbReference type="EMBL" id="EKX41539.1"/>
    </source>
</evidence>
<sequence length="511" mass="56694">MRRLARKRAATYQRLTMQLTLEALLSADVSTDSGQSAASGNKLNLLAHSAQREAAQSHTKHKPEKNQHCWQPDAASEYPGVSGFGVSGSIREYPASEYPGVSGSIREIDRSLPWVPFAASSSFGELRALVAQRLGGASTSILVHHGEVVKDQELVSTRMKGEEEVIFFMEIHQPTSEDNSARGTVDLLSSSSLTEFSNNLMQRIQQAQQAQSRASQPLVQPQQQAQAHRTSRQSPQSQDERHNAELITQLVDMGFPRARAEKALRVTGFDLMDAVNWLAEHQEDAAGAAPPAPTTPPVVPPKVKALESVFEPVFQAIALAAHGNDEVRRSLERVRLPAMEDDGWRGFSACVQRIWKGERDAGSLCVSLDPNTAHFVRKVIEFVEMPEKDLLTQIDDDSRHALPRDPQFETILNQLKPNLTRLAVFATKATKVAFGEAEMTDAEEEGQLVTFVENMEKANYQLKTIWDMLCAGVRSSQDLFDCIVPLSNGKPDDRSFRIVRFMLKEISILEK</sequence>
<reference evidence="5" key="2">
    <citation type="submission" date="2012-11" db="EMBL/GenBank/DDBJ databases">
        <authorList>
            <person name="Kuo A."/>
            <person name="Curtis B.A."/>
            <person name="Tanifuji G."/>
            <person name="Burki F."/>
            <person name="Gruber A."/>
            <person name="Irimia M."/>
            <person name="Maruyama S."/>
            <person name="Arias M.C."/>
            <person name="Ball S.G."/>
            <person name="Gile G.H."/>
            <person name="Hirakawa Y."/>
            <person name="Hopkins J.F."/>
            <person name="Rensing S.A."/>
            <person name="Schmutz J."/>
            <person name="Symeonidi A."/>
            <person name="Elias M."/>
            <person name="Eveleigh R.J."/>
            <person name="Herman E.K."/>
            <person name="Klute M.J."/>
            <person name="Nakayama T."/>
            <person name="Obornik M."/>
            <person name="Reyes-Prieto A."/>
            <person name="Armbrust E.V."/>
            <person name="Aves S.J."/>
            <person name="Beiko R.G."/>
            <person name="Coutinho P."/>
            <person name="Dacks J.B."/>
            <person name="Durnford D.G."/>
            <person name="Fast N.M."/>
            <person name="Green B.R."/>
            <person name="Grisdale C."/>
            <person name="Hempe F."/>
            <person name="Henrissat B."/>
            <person name="Hoppner M.P."/>
            <person name="Ishida K.-I."/>
            <person name="Kim E."/>
            <person name="Koreny L."/>
            <person name="Kroth P.G."/>
            <person name="Liu Y."/>
            <person name="Malik S.-B."/>
            <person name="Maier U.G."/>
            <person name="McRose D."/>
            <person name="Mock T."/>
            <person name="Neilson J.A."/>
            <person name="Onodera N.T."/>
            <person name="Poole A.M."/>
            <person name="Pritham E.J."/>
            <person name="Richards T.A."/>
            <person name="Rocap G."/>
            <person name="Roy S.W."/>
            <person name="Sarai C."/>
            <person name="Schaack S."/>
            <person name="Shirato S."/>
            <person name="Slamovits C.H."/>
            <person name="Spencer D.F."/>
            <person name="Suzuki S."/>
            <person name="Worden A.Z."/>
            <person name="Zauner S."/>
            <person name="Barry K."/>
            <person name="Bell C."/>
            <person name="Bharti A.K."/>
            <person name="Crow J.A."/>
            <person name="Grimwood J."/>
            <person name="Kramer R."/>
            <person name="Lindquist E."/>
            <person name="Lucas S."/>
            <person name="Salamov A."/>
            <person name="McFadden G.I."/>
            <person name="Lane C.E."/>
            <person name="Keeling P.J."/>
            <person name="Gray M.W."/>
            <person name="Grigoriev I.V."/>
            <person name="Archibald J.M."/>
        </authorList>
    </citation>
    <scope>NUCLEOTIDE SEQUENCE</scope>
    <source>
        <strain evidence="5">CCMP2712</strain>
    </source>
</reference>
<dbReference type="EnsemblProtists" id="EKX41539">
    <property type="protein sequence ID" value="EKX41539"/>
    <property type="gene ID" value="GUITHDRAFT_112512"/>
</dbReference>
<dbReference type="AlphaFoldDB" id="L1J056"/>
<dbReference type="KEGG" id="gtt:GUITHDRAFT_112512"/>
<dbReference type="Gene3D" id="1.10.8.10">
    <property type="entry name" value="DNA helicase RuvA subunit, C-terminal domain"/>
    <property type="match status" value="1"/>
</dbReference>
<dbReference type="InterPro" id="IPR015940">
    <property type="entry name" value="UBA"/>
</dbReference>